<comment type="subcellular location">
    <subcellularLocation>
        <location evidence="1">Cell membrane</location>
        <topology evidence="1">Multi-pass membrane protein</topology>
    </subcellularLocation>
</comment>
<evidence type="ECO:0000256" key="5">
    <source>
        <dbReference type="ARBA" id="ARBA00023136"/>
    </source>
</evidence>
<keyword evidence="2" id="KW-1003">Cell membrane</keyword>
<dbReference type="InterPro" id="IPR037185">
    <property type="entry name" value="EmrE-like"/>
</dbReference>
<keyword evidence="4 6" id="KW-1133">Transmembrane helix</keyword>
<dbReference type="Pfam" id="PF00892">
    <property type="entry name" value="EamA"/>
    <property type="match status" value="1"/>
</dbReference>
<name>A0A450U6F3_9GAMM</name>
<organism evidence="8">
    <name type="scientific">Candidatus Kentrum sp. LFY</name>
    <dbReference type="NCBI Taxonomy" id="2126342"/>
    <lineage>
        <taxon>Bacteria</taxon>
        <taxon>Pseudomonadati</taxon>
        <taxon>Pseudomonadota</taxon>
        <taxon>Gammaproteobacteria</taxon>
        <taxon>Candidatus Kentrum</taxon>
    </lineage>
</organism>
<feature type="transmembrane region" description="Helical" evidence="6">
    <location>
        <begin position="104"/>
        <end position="122"/>
    </location>
</feature>
<dbReference type="SUPFAM" id="SSF103481">
    <property type="entry name" value="Multidrug resistance efflux transporter EmrE"/>
    <property type="match status" value="1"/>
</dbReference>
<feature type="transmembrane region" description="Helical" evidence="6">
    <location>
        <begin position="35"/>
        <end position="61"/>
    </location>
</feature>
<feature type="transmembrane region" description="Helical" evidence="6">
    <location>
        <begin position="9"/>
        <end position="29"/>
    </location>
</feature>
<dbReference type="InterPro" id="IPR050638">
    <property type="entry name" value="AA-Vitamin_Transporters"/>
</dbReference>
<dbReference type="PANTHER" id="PTHR32322:SF18">
    <property type="entry name" value="S-ADENOSYLMETHIONINE_S-ADENOSYLHOMOCYSTEINE TRANSPORTER"/>
    <property type="match status" value="1"/>
</dbReference>
<evidence type="ECO:0000256" key="6">
    <source>
        <dbReference type="SAM" id="Phobius"/>
    </source>
</evidence>
<protein>
    <submittedName>
        <fullName evidence="8">EamA-like transporter family protein</fullName>
    </submittedName>
</protein>
<dbReference type="PANTHER" id="PTHR32322">
    <property type="entry name" value="INNER MEMBRANE TRANSPORTER"/>
    <property type="match status" value="1"/>
</dbReference>
<feature type="transmembrane region" description="Helical" evidence="6">
    <location>
        <begin position="73"/>
        <end position="92"/>
    </location>
</feature>
<sequence>MNNIKNMKYLFADIILTIGVCIMFGSGLAAIKASFYGFGVFTAVALRFFVASVTIFLWIKVTRKSIRIESEHFLKIFIWTGIFLVEYFLLFFDVRKTSASRASLIINLQPFFVIFSTHYFIVEEKIGFRKIFGMIVGFCGLLPLFKVSEKQRPRENRCACLDPSRFSPGAKH</sequence>
<gene>
    <name evidence="8" type="ORF">BECKLFY1418B_GA0070995_100557</name>
</gene>
<reference evidence="8" key="1">
    <citation type="submission" date="2019-02" db="EMBL/GenBank/DDBJ databases">
        <authorList>
            <person name="Gruber-Vodicka R. H."/>
            <person name="Seah K. B. B."/>
        </authorList>
    </citation>
    <scope>NUCLEOTIDE SEQUENCE</scope>
    <source>
        <strain evidence="8">BECK_M7</strain>
    </source>
</reference>
<evidence type="ECO:0000256" key="4">
    <source>
        <dbReference type="ARBA" id="ARBA00022989"/>
    </source>
</evidence>
<dbReference type="GO" id="GO:0005886">
    <property type="term" value="C:plasma membrane"/>
    <property type="evidence" value="ECO:0007669"/>
    <property type="project" value="UniProtKB-SubCell"/>
</dbReference>
<evidence type="ECO:0000256" key="3">
    <source>
        <dbReference type="ARBA" id="ARBA00022692"/>
    </source>
</evidence>
<evidence type="ECO:0000259" key="7">
    <source>
        <dbReference type="Pfam" id="PF00892"/>
    </source>
</evidence>
<feature type="domain" description="EamA" evidence="7">
    <location>
        <begin position="14"/>
        <end position="142"/>
    </location>
</feature>
<feature type="transmembrane region" description="Helical" evidence="6">
    <location>
        <begin position="131"/>
        <end position="148"/>
    </location>
</feature>
<evidence type="ECO:0000256" key="1">
    <source>
        <dbReference type="ARBA" id="ARBA00004651"/>
    </source>
</evidence>
<dbReference type="AlphaFoldDB" id="A0A450U6F3"/>
<accession>A0A450U6F3</accession>
<proteinExistence type="predicted"/>
<keyword evidence="5 6" id="KW-0472">Membrane</keyword>
<dbReference type="InterPro" id="IPR000620">
    <property type="entry name" value="EamA_dom"/>
</dbReference>
<evidence type="ECO:0000313" key="8">
    <source>
        <dbReference type="EMBL" id="VFJ87103.1"/>
    </source>
</evidence>
<dbReference type="EMBL" id="CAADFF010000005">
    <property type="protein sequence ID" value="VFJ87103.1"/>
    <property type="molecule type" value="Genomic_DNA"/>
</dbReference>
<keyword evidence="3 6" id="KW-0812">Transmembrane</keyword>
<evidence type="ECO:0000256" key="2">
    <source>
        <dbReference type="ARBA" id="ARBA00022475"/>
    </source>
</evidence>